<evidence type="ECO:0000256" key="1">
    <source>
        <dbReference type="ARBA" id="ARBA00004370"/>
    </source>
</evidence>
<dbReference type="InterPro" id="IPR001478">
    <property type="entry name" value="PDZ"/>
</dbReference>
<dbReference type="GO" id="GO:0098609">
    <property type="term" value="P:cell-cell adhesion"/>
    <property type="evidence" value="ECO:0007669"/>
    <property type="project" value="TreeGrafter"/>
</dbReference>
<comment type="caution">
    <text evidence="5">The sequence shown here is derived from an EMBL/GenBank/DDBJ whole genome shotgun (WGS) entry which is preliminary data.</text>
</comment>
<sequence length="201" mass="21393">MYVSNYTAAASVADLLTEWPLARLVTLYKWSGRTQQQFSTAGSPCAVPSDVWRQSRPAARPGRTLSLGHRRRQQSNKLVEPSNKVAGRASSPGLALTSSLTGITDVAGVSGATGPCRGASFGGGSLGFNIVGGEGSEGIFISHVQPDKPAGLSKCVFVGDRLLAVSRGQIACESPTELFVLSIIYAYIFTFKHVKHRLRKL</sequence>
<reference evidence="5" key="1">
    <citation type="submission" date="2018-11" db="EMBL/GenBank/DDBJ databases">
        <authorList>
            <consortium name="Pathogen Informatics"/>
        </authorList>
    </citation>
    <scope>NUCLEOTIDE SEQUENCE</scope>
</reference>
<evidence type="ECO:0000259" key="4">
    <source>
        <dbReference type="PROSITE" id="PS50106"/>
    </source>
</evidence>
<protein>
    <recommendedName>
        <fullName evidence="4">PDZ domain-containing protein</fullName>
    </recommendedName>
</protein>
<dbReference type="PROSITE" id="PS50106">
    <property type="entry name" value="PDZ"/>
    <property type="match status" value="1"/>
</dbReference>
<dbReference type="GO" id="GO:0030054">
    <property type="term" value="C:cell junction"/>
    <property type="evidence" value="ECO:0007669"/>
    <property type="project" value="TreeGrafter"/>
</dbReference>
<evidence type="ECO:0000256" key="2">
    <source>
        <dbReference type="ARBA" id="ARBA00023136"/>
    </source>
</evidence>
<gene>
    <name evidence="5" type="ORF">PXEA_LOCUS3666</name>
</gene>
<evidence type="ECO:0000313" key="6">
    <source>
        <dbReference type="Proteomes" id="UP000784294"/>
    </source>
</evidence>
<evidence type="ECO:0000256" key="3">
    <source>
        <dbReference type="SAM" id="MobiDB-lite"/>
    </source>
</evidence>
<dbReference type="PANTHER" id="PTHR23119">
    <property type="entry name" value="DISCS LARGE"/>
    <property type="match status" value="1"/>
</dbReference>
<name>A0A3S5FC47_9PLAT</name>
<accession>A0A3S5FC47</accession>
<dbReference type="SUPFAM" id="SSF50156">
    <property type="entry name" value="PDZ domain-like"/>
    <property type="match status" value="1"/>
</dbReference>
<dbReference type="Proteomes" id="UP000784294">
    <property type="component" value="Unassembled WGS sequence"/>
</dbReference>
<dbReference type="OrthoDB" id="78824at2759"/>
<feature type="region of interest" description="Disordered" evidence="3">
    <location>
        <begin position="49"/>
        <end position="91"/>
    </location>
</feature>
<dbReference type="InterPro" id="IPR036034">
    <property type="entry name" value="PDZ_sf"/>
</dbReference>
<dbReference type="AlphaFoldDB" id="A0A3S5FC47"/>
<dbReference type="Pfam" id="PF00595">
    <property type="entry name" value="PDZ"/>
    <property type="match status" value="1"/>
</dbReference>
<keyword evidence="6" id="KW-1185">Reference proteome</keyword>
<dbReference type="GO" id="GO:0045197">
    <property type="term" value="P:establishment or maintenance of epithelial cell apical/basal polarity"/>
    <property type="evidence" value="ECO:0007669"/>
    <property type="project" value="TreeGrafter"/>
</dbReference>
<feature type="domain" description="PDZ" evidence="4">
    <location>
        <begin position="124"/>
        <end position="166"/>
    </location>
</feature>
<evidence type="ECO:0000313" key="5">
    <source>
        <dbReference type="EMBL" id="VEL10226.1"/>
    </source>
</evidence>
<dbReference type="Gene3D" id="2.30.42.10">
    <property type="match status" value="1"/>
</dbReference>
<dbReference type="GO" id="GO:0019901">
    <property type="term" value="F:protein kinase binding"/>
    <property type="evidence" value="ECO:0007669"/>
    <property type="project" value="TreeGrafter"/>
</dbReference>
<keyword evidence="2" id="KW-0472">Membrane</keyword>
<proteinExistence type="predicted"/>
<dbReference type="GO" id="GO:0016323">
    <property type="term" value="C:basolateral plasma membrane"/>
    <property type="evidence" value="ECO:0007669"/>
    <property type="project" value="TreeGrafter"/>
</dbReference>
<dbReference type="GO" id="GO:0043113">
    <property type="term" value="P:receptor clustering"/>
    <property type="evidence" value="ECO:0007669"/>
    <property type="project" value="TreeGrafter"/>
</dbReference>
<dbReference type="EMBL" id="CAAALY010008396">
    <property type="protein sequence ID" value="VEL10226.1"/>
    <property type="molecule type" value="Genomic_DNA"/>
</dbReference>
<organism evidence="5 6">
    <name type="scientific">Protopolystoma xenopodis</name>
    <dbReference type="NCBI Taxonomy" id="117903"/>
    <lineage>
        <taxon>Eukaryota</taxon>
        <taxon>Metazoa</taxon>
        <taxon>Spiralia</taxon>
        <taxon>Lophotrochozoa</taxon>
        <taxon>Platyhelminthes</taxon>
        <taxon>Monogenea</taxon>
        <taxon>Polyopisthocotylea</taxon>
        <taxon>Polystomatidea</taxon>
        <taxon>Polystomatidae</taxon>
        <taxon>Protopolystoma</taxon>
    </lineage>
</organism>
<dbReference type="GO" id="GO:0097120">
    <property type="term" value="P:receptor localization to synapse"/>
    <property type="evidence" value="ECO:0007669"/>
    <property type="project" value="TreeGrafter"/>
</dbReference>
<comment type="subcellular location">
    <subcellularLocation>
        <location evidence="1">Membrane</location>
    </subcellularLocation>
</comment>
<dbReference type="PANTHER" id="PTHR23119:SF51">
    <property type="entry name" value="DISKS LARGE 1 TUMOR SUPPRESSOR PROTEIN"/>
    <property type="match status" value="1"/>
</dbReference>
<dbReference type="InterPro" id="IPR050614">
    <property type="entry name" value="Synaptic_Scaffolding_LAP-MAGUK"/>
</dbReference>